<comment type="subcellular location">
    <subcellularLocation>
        <location evidence="1">Membrane</location>
        <topology evidence="1">Multi-pass membrane protein</topology>
    </subcellularLocation>
</comment>
<dbReference type="RefSeq" id="XP_025392863.1">
    <property type="nucleotide sequence ID" value="XM_025536763.1"/>
</dbReference>
<dbReference type="PANTHER" id="PTHR32361:SF9">
    <property type="entry name" value="FERRIC REDUCTASE TRANSMEMBRANE COMPONENT 3-RELATED"/>
    <property type="match status" value="1"/>
</dbReference>
<evidence type="ECO:0000313" key="15">
    <source>
        <dbReference type="Proteomes" id="UP000246171"/>
    </source>
</evidence>
<dbReference type="Pfam" id="PF01794">
    <property type="entry name" value="Ferric_reduct"/>
    <property type="match status" value="1"/>
</dbReference>
<dbReference type="SUPFAM" id="SSF52343">
    <property type="entry name" value="Ferredoxin reductase-like, C-terminal NADP-linked domain"/>
    <property type="match status" value="1"/>
</dbReference>
<protein>
    <submittedName>
        <fullName evidence="14">Ferric reductase transmembrane component 4</fullName>
    </submittedName>
</protein>
<dbReference type="Gene3D" id="3.40.50.80">
    <property type="entry name" value="Nucleotide-binding domain of ferredoxin-NADP reductase (FNR) module"/>
    <property type="match status" value="1"/>
</dbReference>
<dbReference type="GO" id="GO:0000293">
    <property type="term" value="F:ferric-chelate reductase activity"/>
    <property type="evidence" value="ECO:0007669"/>
    <property type="project" value="UniProtKB-ARBA"/>
</dbReference>
<comment type="caution">
    <text evidence="14">The sequence shown here is derived from an EMBL/GenBank/DDBJ whole genome shotgun (WGS) entry which is preliminary data.</text>
</comment>
<dbReference type="GeneID" id="37058725"/>
<dbReference type="InterPro" id="IPR017927">
    <property type="entry name" value="FAD-bd_FR_type"/>
</dbReference>
<evidence type="ECO:0000256" key="6">
    <source>
        <dbReference type="ARBA" id="ARBA00022989"/>
    </source>
</evidence>
<keyword evidence="8" id="KW-0406">Ion transport</keyword>
<evidence type="ECO:0000256" key="9">
    <source>
        <dbReference type="ARBA" id="ARBA00023136"/>
    </source>
</evidence>
<evidence type="ECO:0000313" key="14">
    <source>
        <dbReference type="EMBL" id="PWY84308.1"/>
    </source>
</evidence>
<gene>
    <name evidence="14" type="ORF">BO83DRAFT_449817</name>
</gene>
<dbReference type="InterPro" id="IPR013121">
    <property type="entry name" value="Fe_red_NAD-bd_6"/>
</dbReference>
<name>A0A317WGX4_ASPEC</name>
<feature type="transmembrane region" description="Helical" evidence="11">
    <location>
        <begin position="386"/>
        <end position="407"/>
    </location>
</feature>
<keyword evidence="6 11" id="KW-1133">Transmembrane helix</keyword>
<dbReference type="InterPro" id="IPR013112">
    <property type="entry name" value="FAD-bd_8"/>
</dbReference>
<keyword evidence="7" id="KW-0560">Oxidoreductase</keyword>
<keyword evidence="4 11" id="KW-0812">Transmembrane</keyword>
<dbReference type="Pfam" id="PF08030">
    <property type="entry name" value="NAD_binding_6"/>
    <property type="match status" value="1"/>
</dbReference>
<dbReference type="SFLD" id="SFLDG01168">
    <property type="entry name" value="Ferric_reductase_subgroup_(FRE"/>
    <property type="match status" value="1"/>
</dbReference>
<feature type="transmembrane region" description="Helical" evidence="11">
    <location>
        <begin position="271"/>
        <end position="291"/>
    </location>
</feature>
<accession>A0A317WGX4</accession>
<keyword evidence="5" id="KW-0249">Electron transport</keyword>
<evidence type="ECO:0000256" key="10">
    <source>
        <dbReference type="ARBA" id="ARBA00023180"/>
    </source>
</evidence>
<keyword evidence="9 11" id="KW-0472">Membrane</keyword>
<dbReference type="InterPro" id="IPR039261">
    <property type="entry name" value="FNR_nucleotide-bd"/>
</dbReference>
<dbReference type="PANTHER" id="PTHR32361">
    <property type="entry name" value="FERRIC/CUPRIC REDUCTASE TRANSMEMBRANE COMPONENT"/>
    <property type="match status" value="1"/>
</dbReference>
<dbReference type="GO" id="GO:0005886">
    <property type="term" value="C:plasma membrane"/>
    <property type="evidence" value="ECO:0007669"/>
    <property type="project" value="TreeGrafter"/>
</dbReference>
<feature type="chain" id="PRO_5016256021" evidence="12">
    <location>
        <begin position="17"/>
        <end position="746"/>
    </location>
</feature>
<keyword evidence="12" id="KW-0732">Signal</keyword>
<dbReference type="VEuPathDB" id="FungiDB:BO83DRAFT_449817"/>
<organism evidence="14 15">
    <name type="scientific">Aspergillus eucalypticola (strain CBS 122712 / IBT 29274)</name>
    <dbReference type="NCBI Taxonomy" id="1448314"/>
    <lineage>
        <taxon>Eukaryota</taxon>
        <taxon>Fungi</taxon>
        <taxon>Dikarya</taxon>
        <taxon>Ascomycota</taxon>
        <taxon>Pezizomycotina</taxon>
        <taxon>Eurotiomycetes</taxon>
        <taxon>Eurotiomycetidae</taxon>
        <taxon>Eurotiales</taxon>
        <taxon>Aspergillaceae</taxon>
        <taxon>Aspergillus</taxon>
        <taxon>Aspergillus subgen. Circumdati</taxon>
    </lineage>
</organism>
<dbReference type="GO" id="GO:0015677">
    <property type="term" value="P:copper ion import"/>
    <property type="evidence" value="ECO:0007669"/>
    <property type="project" value="TreeGrafter"/>
</dbReference>
<dbReference type="AlphaFoldDB" id="A0A317WGX4"/>
<feature type="signal peptide" evidence="12">
    <location>
        <begin position="1"/>
        <end position="16"/>
    </location>
</feature>
<feature type="transmembrane region" description="Helical" evidence="11">
    <location>
        <begin position="178"/>
        <end position="202"/>
    </location>
</feature>
<feature type="transmembrane region" description="Helical" evidence="11">
    <location>
        <begin position="314"/>
        <end position="339"/>
    </location>
</feature>
<dbReference type="EMBL" id="MSFU01000002">
    <property type="protein sequence ID" value="PWY84308.1"/>
    <property type="molecule type" value="Genomic_DNA"/>
</dbReference>
<dbReference type="SFLD" id="SFLDS00052">
    <property type="entry name" value="Ferric_Reductase_Domain"/>
    <property type="match status" value="1"/>
</dbReference>
<dbReference type="GO" id="GO:0006826">
    <property type="term" value="P:iron ion transport"/>
    <property type="evidence" value="ECO:0007669"/>
    <property type="project" value="TreeGrafter"/>
</dbReference>
<evidence type="ECO:0000256" key="2">
    <source>
        <dbReference type="ARBA" id="ARBA00006278"/>
    </source>
</evidence>
<comment type="similarity">
    <text evidence="2">Belongs to the ferric reductase (FRE) family.</text>
</comment>
<evidence type="ECO:0000256" key="7">
    <source>
        <dbReference type="ARBA" id="ARBA00023002"/>
    </source>
</evidence>
<evidence type="ECO:0000256" key="1">
    <source>
        <dbReference type="ARBA" id="ARBA00004141"/>
    </source>
</evidence>
<dbReference type="Pfam" id="PF08022">
    <property type="entry name" value="FAD_binding_8"/>
    <property type="match status" value="1"/>
</dbReference>
<evidence type="ECO:0000256" key="4">
    <source>
        <dbReference type="ARBA" id="ARBA00022692"/>
    </source>
</evidence>
<dbReference type="InterPro" id="IPR013130">
    <property type="entry name" value="Fe3_Rdtase_TM_dom"/>
</dbReference>
<evidence type="ECO:0000256" key="3">
    <source>
        <dbReference type="ARBA" id="ARBA00022448"/>
    </source>
</evidence>
<proteinExistence type="inferred from homology"/>
<feature type="transmembrane region" description="Helical" evidence="11">
    <location>
        <begin position="414"/>
        <end position="431"/>
    </location>
</feature>
<reference evidence="14" key="1">
    <citation type="submission" date="2016-12" db="EMBL/GenBank/DDBJ databases">
        <title>The genomes of Aspergillus section Nigri reveals drivers in fungal speciation.</title>
        <authorList>
            <consortium name="DOE Joint Genome Institute"/>
            <person name="Vesth T.C."/>
            <person name="Nybo J."/>
            <person name="Theobald S."/>
            <person name="Brandl J."/>
            <person name="Frisvad J.C."/>
            <person name="Nielsen K.F."/>
            <person name="Lyhne E.K."/>
            <person name="Kogle M.E."/>
            <person name="Kuo A."/>
            <person name="Riley R."/>
            <person name="Clum A."/>
            <person name="Nolan M."/>
            <person name="Lipzen A."/>
            <person name="Salamov A."/>
            <person name="Henrissat B."/>
            <person name="Wiebenga A."/>
            <person name="De vries R.P."/>
            <person name="Grigoriev I.V."/>
            <person name="Mortensen U.H."/>
            <person name="Andersen M.R."/>
            <person name="Baker S.E."/>
        </authorList>
    </citation>
    <scope>NUCLEOTIDE SEQUENCE</scope>
    <source>
        <strain evidence="14">CBS 122712</strain>
    </source>
</reference>
<sequence length="746" mass="83578">MLLQISFLAIFVPALAEQKRSLDVISSLDADCLCPIYTALSKYTFASGPAGGIYNHSISVTSFFAEESYIETTTNFGAICNRTVEVASMYASARARCDGSSPAATISFWQELCDVDLASIEPNGSGSYDSTPILDPDINTTTSTGTIKSPVLLSESYYKRAYKTCVIHEKALGQDIRFGWGLMGYWGAILGLGMVQKILSFWTVRRTMDPRRDTEANAVPGPIEHKQIPSPLSSTIHALRTHIVVPASFTPKLPHHQRLLYGHCIPKRLDLIIAFGFWLLCVLLACVNYDGDTSTRTSTMPQRNWHYSSDRTGILAYACLPFLWLFSGRNNIFLWVTNFDIQSFSTFHRHIAWACTLLAIVHSIGYSIILADYEDAYHEAWSHKPWYMGVIAVIGMSVLLVHSITWLRRKWYEVFLISHIVLAIVIIYALFQHTRPDGPQWNPYLWTVVAIWTFDRILRVLRLFNKSRISLPSSTVTYAPDSDLMTIDIEAPSHLTPKPGQHYFLSQPLSVHCLENHPFALGAYAQASCRLPKEKSMVRFYVRPYNGWTKSLRDRCIQANSTIHPLLLLEGPYGHMAPLHTFDTVLLIAGGTGIAATLPYILNYAARLKRQTTKTTRVHLIWTARQKSMFSTVFTEELSHVLECEGLKVSFFCTGSAPVSPIGSDKEVDVGSGTRRAGADIHFYVGRPDIRGAVETEAGKAHDCSTRLAVVCSGPGMMADECRLAVYEAMRRPCQGIRYFEEAFTW</sequence>
<feature type="domain" description="FAD-binding FR-type" evidence="13">
    <location>
        <begin position="450"/>
        <end position="579"/>
    </location>
</feature>
<evidence type="ECO:0000259" key="13">
    <source>
        <dbReference type="PROSITE" id="PS51384"/>
    </source>
</evidence>
<evidence type="ECO:0000256" key="8">
    <source>
        <dbReference type="ARBA" id="ARBA00023065"/>
    </source>
</evidence>
<dbReference type="InterPro" id="IPR051410">
    <property type="entry name" value="Ferric/Cupric_Reductase"/>
</dbReference>
<evidence type="ECO:0000256" key="5">
    <source>
        <dbReference type="ARBA" id="ARBA00022982"/>
    </source>
</evidence>
<evidence type="ECO:0000256" key="11">
    <source>
        <dbReference type="SAM" id="Phobius"/>
    </source>
</evidence>
<evidence type="ECO:0000256" key="12">
    <source>
        <dbReference type="SAM" id="SignalP"/>
    </source>
</evidence>
<feature type="transmembrane region" description="Helical" evidence="11">
    <location>
        <begin position="351"/>
        <end position="371"/>
    </location>
</feature>
<keyword evidence="10" id="KW-0325">Glycoprotein</keyword>
<dbReference type="PROSITE" id="PS51384">
    <property type="entry name" value="FAD_FR"/>
    <property type="match status" value="1"/>
</dbReference>
<keyword evidence="3" id="KW-0813">Transport</keyword>
<dbReference type="Proteomes" id="UP000246171">
    <property type="component" value="Unassembled WGS sequence"/>
</dbReference>
<dbReference type="CDD" id="cd06186">
    <property type="entry name" value="NOX_Duox_like_FAD_NADP"/>
    <property type="match status" value="1"/>
</dbReference>
<dbReference type="GO" id="GO:0006879">
    <property type="term" value="P:intracellular iron ion homeostasis"/>
    <property type="evidence" value="ECO:0007669"/>
    <property type="project" value="TreeGrafter"/>
</dbReference>
<keyword evidence="15" id="KW-1185">Reference proteome</keyword>
<dbReference type="OrthoDB" id="167398at2759"/>